<protein>
    <recommendedName>
        <fullName evidence="4">GIY-YIG domain-containing protein</fullName>
    </recommendedName>
</protein>
<accession>A0ABQ8SSR3</accession>
<reference evidence="2 3" key="1">
    <citation type="journal article" date="2022" name="Allergy">
        <title>Genome assembly and annotation of Periplaneta americana reveal a comprehensive cockroach allergen profile.</title>
        <authorList>
            <person name="Wang L."/>
            <person name="Xiong Q."/>
            <person name="Saelim N."/>
            <person name="Wang L."/>
            <person name="Nong W."/>
            <person name="Wan A.T."/>
            <person name="Shi M."/>
            <person name="Liu X."/>
            <person name="Cao Q."/>
            <person name="Hui J.H.L."/>
            <person name="Sookrung N."/>
            <person name="Leung T.F."/>
            <person name="Tungtrongchitr A."/>
            <person name="Tsui S.K.W."/>
        </authorList>
    </citation>
    <scope>NUCLEOTIDE SEQUENCE [LARGE SCALE GENOMIC DNA]</scope>
    <source>
        <strain evidence="2">PWHHKU_190912</strain>
    </source>
</reference>
<evidence type="ECO:0008006" key="4">
    <source>
        <dbReference type="Google" id="ProtNLM"/>
    </source>
</evidence>
<dbReference type="PANTHER" id="PTHR21301">
    <property type="entry name" value="REVERSE TRANSCRIPTASE"/>
    <property type="match status" value="1"/>
</dbReference>
<sequence length="213" mass="24729">MVIPKNSSKKAISHNQENKSDPPDPLSTIVIPYVRGTSEKFKKISKKYNIRTVFKSESTLSRILSNNKPKPNYMDTRDCIYNIPCECGRVYIGETSRPLFTRIKEHKYNFKQCLIDKSRIVQHSFESGHKMKWENTSILQTERSLTQRKYKETAHMSFSDIAISQPSLILPDIWLPIVEQDIRNIQYKRKNAVTNKHHVDHLGSSPPRLDNAT</sequence>
<dbReference type="Proteomes" id="UP001148838">
    <property type="component" value="Unassembled WGS sequence"/>
</dbReference>
<feature type="region of interest" description="Disordered" evidence="1">
    <location>
        <begin position="1"/>
        <end position="26"/>
    </location>
</feature>
<evidence type="ECO:0000256" key="1">
    <source>
        <dbReference type="SAM" id="MobiDB-lite"/>
    </source>
</evidence>
<dbReference type="EMBL" id="JAJSOF020000021">
    <property type="protein sequence ID" value="KAJ4437229.1"/>
    <property type="molecule type" value="Genomic_DNA"/>
</dbReference>
<organism evidence="2 3">
    <name type="scientific">Periplaneta americana</name>
    <name type="common">American cockroach</name>
    <name type="synonym">Blatta americana</name>
    <dbReference type="NCBI Taxonomy" id="6978"/>
    <lineage>
        <taxon>Eukaryota</taxon>
        <taxon>Metazoa</taxon>
        <taxon>Ecdysozoa</taxon>
        <taxon>Arthropoda</taxon>
        <taxon>Hexapoda</taxon>
        <taxon>Insecta</taxon>
        <taxon>Pterygota</taxon>
        <taxon>Neoptera</taxon>
        <taxon>Polyneoptera</taxon>
        <taxon>Dictyoptera</taxon>
        <taxon>Blattodea</taxon>
        <taxon>Blattoidea</taxon>
        <taxon>Blattidae</taxon>
        <taxon>Blattinae</taxon>
        <taxon>Periplaneta</taxon>
    </lineage>
</organism>
<evidence type="ECO:0000313" key="2">
    <source>
        <dbReference type="EMBL" id="KAJ4437229.1"/>
    </source>
</evidence>
<gene>
    <name evidence="2" type="ORF">ANN_17364</name>
</gene>
<proteinExistence type="predicted"/>
<dbReference type="CDD" id="cd10442">
    <property type="entry name" value="GIY-YIG_PLEs"/>
    <property type="match status" value="1"/>
</dbReference>
<comment type="caution">
    <text evidence="2">The sequence shown here is derived from an EMBL/GenBank/DDBJ whole genome shotgun (WGS) entry which is preliminary data.</text>
</comment>
<dbReference type="PANTHER" id="PTHR21301:SF11">
    <property type="entry name" value="GIY-YIG DOMAIN-CONTAINING PROTEIN"/>
    <property type="match status" value="1"/>
</dbReference>
<name>A0ABQ8SSR3_PERAM</name>
<keyword evidence="3" id="KW-1185">Reference proteome</keyword>
<evidence type="ECO:0000313" key="3">
    <source>
        <dbReference type="Proteomes" id="UP001148838"/>
    </source>
</evidence>